<keyword evidence="3" id="KW-0233">DNA recombination</keyword>
<dbReference type="EMBL" id="CP017634">
    <property type="protein sequence ID" value="ATW26037.1"/>
    <property type="molecule type" value="Genomic_DNA"/>
</dbReference>
<dbReference type="PROSITE" id="PS51898">
    <property type="entry name" value="TYR_RECOMBINASE"/>
    <property type="match status" value="1"/>
</dbReference>
<evidence type="ECO:0000259" key="4">
    <source>
        <dbReference type="PROSITE" id="PS51898"/>
    </source>
</evidence>
<accession>A0A3G1KUE2</accession>
<dbReference type="PANTHER" id="PTHR30349:SF41">
    <property type="entry name" value="INTEGRASE_RECOMBINASE PROTEIN MJ0367-RELATED"/>
    <property type="match status" value="1"/>
</dbReference>
<protein>
    <recommendedName>
        <fullName evidence="4">Tyr recombinase domain-containing protein</fullName>
    </recommendedName>
</protein>
<dbReference type="OrthoDB" id="9766545at2"/>
<dbReference type="SUPFAM" id="SSF56349">
    <property type="entry name" value="DNA breaking-rejoining enzymes"/>
    <property type="match status" value="1"/>
</dbReference>
<evidence type="ECO:0000256" key="3">
    <source>
        <dbReference type="ARBA" id="ARBA00023172"/>
    </source>
</evidence>
<comment type="similarity">
    <text evidence="1">Belongs to the 'phage' integrase family.</text>
</comment>
<dbReference type="InterPro" id="IPR013762">
    <property type="entry name" value="Integrase-like_cat_sf"/>
</dbReference>
<sequence>MRLYSTVLGEKMCAYLNLLDKSGRYTPHVESLFRELERFIQKDSSAEEALSPQAIFAWDSQLICSQATRKKKYIVLRGFMRYLSAEGIHCNIPETPRKTASTYAPYIFDESEWRRMIQEVDNLSYALKVSGSDMPIAFPMIIRLLYACGLRLSEALSLKSGDIDFDRGCLTIRKAKRNRQRLVPMKQSTADLLMKYCIRRGLLQEPEDHLFAGTDGKPYSNSWVERWFAVALVLSGIKQERRYPGERGICPHCLRHTFVFRSFQSSGDSFDGTVPFLSTYLGHENIMETDRYLRFSYELYSEAQERISDYTRGLFPEVKA</sequence>
<dbReference type="KEGG" id="fwa:DCMF_15770"/>
<dbReference type="GO" id="GO:0015074">
    <property type="term" value="P:DNA integration"/>
    <property type="evidence" value="ECO:0007669"/>
    <property type="project" value="InterPro"/>
</dbReference>
<dbReference type="GO" id="GO:0006310">
    <property type="term" value="P:DNA recombination"/>
    <property type="evidence" value="ECO:0007669"/>
    <property type="project" value="UniProtKB-KW"/>
</dbReference>
<dbReference type="Gene3D" id="1.10.443.10">
    <property type="entry name" value="Intergrase catalytic core"/>
    <property type="match status" value="1"/>
</dbReference>
<dbReference type="InterPro" id="IPR011010">
    <property type="entry name" value="DNA_brk_join_enz"/>
</dbReference>
<proteinExistence type="inferred from homology"/>
<evidence type="ECO:0000256" key="2">
    <source>
        <dbReference type="ARBA" id="ARBA00023125"/>
    </source>
</evidence>
<dbReference type="InterPro" id="IPR002104">
    <property type="entry name" value="Integrase_catalytic"/>
</dbReference>
<dbReference type="PANTHER" id="PTHR30349">
    <property type="entry name" value="PHAGE INTEGRASE-RELATED"/>
    <property type="match status" value="1"/>
</dbReference>
<dbReference type="GO" id="GO:0003677">
    <property type="term" value="F:DNA binding"/>
    <property type="evidence" value="ECO:0007669"/>
    <property type="project" value="UniProtKB-KW"/>
</dbReference>
<evidence type="ECO:0000313" key="6">
    <source>
        <dbReference type="Proteomes" id="UP000323521"/>
    </source>
</evidence>
<dbReference type="Pfam" id="PF00589">
    <property type="entry name" value="Phage_integrase"/>
    <property type="match status" value="1"/>
</dbReference>
<feature type="domain" description="Tyr recombinase" evidence="4">
    <location>
        <begin position="103"/>
        <end position="305"/>
    </location>
</feature>
<dbReference type="InterPro" id="IPR050090">
    <property type="entry name" value="Tyrosine_recombinase_XerCD"/>
</dbReference>
<dbReference type="Proteomes" id="UP000323521">
    <property type="component" value="Chromosome"/>
</dbReference>
<keyword evidence="2" id="KW-0238">DNA-binding</keyword>
<organism evidence="5 6">
    <name type="scientific">Formimonas warabiya</name>
    <dbReference type="NCBI Taxonomy" id="1761012"/>
    <lineage>
        <taxon>Bacteria</taxon>
        <taxon>Bacillati</taxon>
        <taxon>Bacillota</taxon>
        <taxon>Clostridia</taxon>
        <taxon>Eubacteriales</taxon>
        <taxon>Peptococcaceae</taxon>
        <taxon>Candidatus Formimonas</taxon>
    </lineage>
</organism>
<evidence type="ECO:0000313" key="5">
    <source>
        <dbReference type="EMBL" id="ATW26037.1"/>
    </source>
</evidence>
<keyword evidence="6" id="KW-1185">Reference proteome</keyword>
<gene>
    <name evidence="5" type="ORF">DCMF_15770</name>
</gene>
<name>A0A3G1KUE2_FORW1</name>
<reference evidence="5 6" key="1">
    <citation type="submission" date="2016-10" db="EMBL/GenBank/DDBJ databases">
        <title>Complete Genome Sequence of Peptococcaceae strain DCMF.</title>
        <authorList>
            <person name="Edwards R.J."/>
            <person name="Holland S.I."/>
            <person name="Deshpande N.P."/>
            <person name="Wong Y.K."/>
            <person name="Ertan H."/>
            <person name="Manefield M."/>
            <person name="Russell T.L."/>
            <person name="Lee M.J."/>
        </authorList>
    </citation>
    <scope>NUCLEOTIDE SEQUENCE [LARGE SCALE GENOMIC DNA]</scope>
    <source>
        <strain evidence="5 6">DCMF</strain>
    </source>
</reference>
<dbReference type="AlphaFoldDB" id="A0A3G1KUE2"/>
<evidence type="ECO:0000256" key="1">
    <source>
        <dbReference type="ARBA" id="ARBA00008857"/>
    </source>
</evidence>